<dbReference type="Proteomes" id="UP000253495">
    <property type="component" value="Unassembled WGS sequence"/>
</dbReference>
<gene>
    <name evidence="2" type="ORF">DFQ14_11187</name>
</gene>
<dbReference type="EMBL" id="QPJC01000011">
    <property type="protein sequence ID" value="RCW40438.1"/>
    <property type="molecule type" value="Genomic_DNA"/>
</dbReference>
<reference evidence="2 3" key="1">
    <citation type="submission" date="2018-07" db="EMBL/GenBank/DDBJ databases">
        <title>Genomic Encyclopedia of Type Strains, Phase III (KMG-III): the genomes of soil and plant-associated and newly described type strains.</title>
        <authorList>
            <person name="Whitman W."/>
        </authorList>
    </citation>
    <scope>NUCLEOTIDE SEQUENCE [LARGE SCALE GENOMIC DNA]</scope>
    <source>
        <strain evidence="2 3">CECT 8575</strain>
    </source>
</reference>
<dbReference type="AlphaFoldDB" id="A0A368VGI6"/>
<accession>A0A368VGI6</accession>
<dbReference type="RefSeq" id="WP_158546711.1">
    <property type="nucleotide sequence ID" value="NZ_QPJC01000011.1"/>
</dbReference>
<name>A0A368VGI6_9ACTN</name>
<protein>
    <submittedName>
        <fullName evidence="2">Uncharacterized protein</fullName>
    </submittedName>
</protein>
<sequence>MDHVERAGLREVDRTPSGLRPDSECPTKAVDGTLEPLDSVVTARG</sequence>
<keyword evidence="3" id="KW-1185">Reference proteome</keyword>
<evidence type="ECO:0000313" key="3">
    <source>
        <dbReference type="Proteomes" id="UP000253495"/>
    </source>
</evidence>
<comment type="caution">
    <text evidence="2">The sequence shown here is derived from an EMBL/GenBank/DDBJ whole genome shotgun (WGS) entry which is preliminary data.</text>
</comment>
<proteinExistence type="predicted"/>
<feature type="region of interest" description="Disordered" evidence="1">
    <location>
        <begin position="1"/>
        <end position="31"/>
    </location>
</feature>
<feature type="compositionally biased region" description="Basic and acidic residues" evidence="1">
    <location>
        <begin position="1"/>
        <end position="14"/>
    </location>
</feature>
<organism evidence="2 3">
    <name type="scientific">Halopolyspora algeriensis</name>
    <dbReference type="NCBI Taxonomy" id="1500506"/>
    <lineage>
        <taxon>Bacteria</taxon>
        <taxon>Bacillati</taxon>
        <taxon>Actinomycetota</taxon>
        <taxon>Actinomycetes</taxon>
        <taxon>Actinomycetes incertae sedis</taxon>
        <taxon>Halopolyspora</taxon>
    </lineage>
</organism>
<evidence type="ECO:0000313" key="2">
    <source>
        <dbReference type="EMBL" id="RCW40438.1"/>
    </source>
</evidence>
<evidence type="ECO:0000256" key="1">
    <source>
        <dbReference type="SAM" id="MobiDB-lite"/>
    </source>
</evidence>